<dbReference type="Proteomes" id="UP001161389">
    <property type="component" value="Unassembled WGS sequence"/>
</dbReference>
<proteinExistence type="predicted"/>
<reference evidence="1" key="2">
    <citation type="submission" date="2023-01" db="EMBL/GenBank/DDBJ databases">
        <title>Draft genome sequence of Litoribrevibacter albus strain NBRC 110071.</title>
        <authorList>
            <person name="Sun Q."/>
            <person name="Mori K."/>
        </authorList>
    </citation>
    <scope>NUCLEOTIDE SEQUENCE</scope>
    <source>
        <strain evidence="1">NBRC 110071</strain>
    </source>
</reference>
<organism evidence="1 2">
    <name type="scientific">Litoribrevibacter albus</name>
    <dbReference type="NCBI Taxonomy" id="1473156"/>
    <lineage>
        <taxon>Bacteria</taxon>
        <taxon>Pseudomonadati</taxon>
        <taxon>Pseudomonadota</taxon>
        <taxon>Gammaproteobacteria</taxon>
        <taxon>Oceanospirillales</taxon>
        <taxon>Oceanospirillaceae</taxon>
        <taxon>Litoribrevibacter</taxon>
    </lineage>
</organism>
<protein>
    <submittedName>
        <fullName evidence="1">Uncharacterized protein</fullName>
    </submittedName>
</protein>
<name>A0AA37S7N5_9GAMM</name>
<dbReference type="AlphaFoldDB" id="A0AA37S7N5"/>
<keyword evidence="2" id="KW-1185">Reference proteome</keyword>
<gene>
    <name evidence="1" type="ORF">GCM10007876_11990</name>
</gene>
<evidence type="ECO:0000313" key="2">
    <source>
        <dbReference type="Proteomes" id="UP001161389"/>
    </source>
</evidence>
<accession>A0AA37S7N5</accession>
<reference evidence="1" key="1">
    <citation type="journal article" date="2014" name="Int. J. Syst. Evol. Microbiol.">
        <title>Complete genome sequence of Corynebacterium casei LMG S-19264T (=DSM 44701T), isolated from a smear-ripened cheese.</title>
        <authorList>
            <consortium name="US DOE Joint Genome Institute (JGI-PGF)"/>
            <person name="Walter F."/>
            <person name="Albersmeier A."/>
            <person name="Kalinowski J."/>
            <person name="Ruckert C."/>
        </authorList>
    </citation>
    <scope>NUCLEOTIDE SEQUENCE</scope>
    <source>
        <strain evidence="1">NBRC 110071</strain>
    </source>
</reference>
<comment type="caution">
    <text evidence="1">The sequence shown here is derived from an EMBL/GenBank/DDBJ whole genome shotgun (WGS) entry which is preliminary data.</text>
</comment>
<dbReference type="EMBL" id="BSNM01000009">
    <property type="protein sequence ID" value="GLQ30720.1"/>
    <property type="molecule type" value="Genomic_DNA"/>
</dbReference>
<sequence length="175" mass="19798">MTPVIKIKTLLEVLRAMKASELQNIFIDELKVLLPDWRFVKSQRQFKRVEEGVVWLFHINCINHLDDFDAVADVAVEFKSGKENICIVGAELGNIEGVGQKRFSVTSATEAKSSAERMLCYFKAHGMPFLRKYSNPVDVISTLKQGGKEAMLISPLLNQHPEQINRLTNFYGVSI</sequence>
<evidence type="ECO:0000313" key="1">
    <source>
        <dbReference type="EMBL" id="GLQ30720.1"/>
    </source>
</evidence>